<dbReference type="InterPro" id="IPR035906">
    <property type="entry name" value="MetI-like_sf"/>
</dbReference>
<dbReference type="PANTHER" id="PTHR30151">
    <property type="entry name" value="ALKANE SULFONATE ABC TRANSPORTER-RELATED, MEMBRANE SUBUNIT"/>
    <property type="match status" value="1"/>
</dbReference>
<dbReference type="Proteomes" id="UP000070620">
    <property type="component" value="Unassembled WGS sequence"/>
</dbReference>
<evidence type="ECO:0000256" key="2">
    <source>
        <dbReference type="ARBA" id="ARBA00022448"/>
    </source>
</evidence>
<keyword evidence="4 7" id="KW-0812">Transmembrane</keyword>
<dbReference type="AlphaFoldDB" id="A0A136PT51"/>
<dbReference type="GO" id="GO:0005886">
    <property type="term" value="C:plasma membrane"/>
    <property type="evidence" value="ECO:0007669"/>
    <property type="project" value="UniProtKB-SubCell"/>
</dbReference>
<keyword evidence="5 7" id="KW-1133">Transmembrane helix</keyword>
<evidence type="ECO:0000256" key="6">
    <source>
        <dbReference type="ARBA" id="ARBA00023136"/>
    </source>
</evidence>
<evidence type="ECO:0000256" key="5">
    <source>
        <dbReference type="ARBA" id="ARBA00022989"/>
    </source>
</evidence>
<keyword evidence="3" id="KW-1003">Cell membrane</keyword>
<keyword evidence="10" id="KW-1185">Reference proteome</keyword>
<sequence length="246" mass="24913">MAGGVGLLLLWSVLATTVLSTADGVPTPWAVLGRLLRDGWSFYAPHVRQTGGAALRGYLVGNAVALGAALLVLLVPALERLVTQVALASYCLPLVAVGPLLSTLLDGDTPIVVLAALAVVFTTLIGALLGLRSADRTALDVVYASGGGRWAALWRVRVVAALPSTLAGLRIAAPGALLGAVIGEYLGRVDQGLGVALTISAQQLEVARTWGIALVCGALAGAGYAATALLSRLALPWARDVDGGPG</sequence>
<dbReference type="InterPro" id="IPR000515">
    <property type="entry name" value="MetI-like"/>
</dbReference>
<feature type="transmembrane region" description="Helical" evidence="7">
    <location>
        <begin position="85"/>
        <end position="105"/>
    </location>
</feature>
<evidence type="ECO:0000256" key="4">
    <source>
        <dbReference type="ARBA" id="ARBA00022692"/>
    </source>
</evidence>
<protein>
    <submittedName>
        <fullName evidence="9">ABC transporter permease</fullName>
    </submittedName>
</protein>
<dbReference type="EMBL" id="LRQV01000044">
    <property type="protein sequence ID" value="KXK61326.1"/>
    <property type="molecule type" value="Genomic_DNA"/>
</dbReference>
<dbReference type="Pfam" id="PF00528">
    <property type="entry name" value="BPD_transp_1"/>
    <property type="match status" value="1"/>
</dbReference>
<accession>A0A136PT51</accession>
<dbReference type="OrthoDB" id="7274389at2"/>
<evidence type="ECO:0000256" key="7">
    <source>
        <dbReference type="SAM" id="Phobius"/>
    </source>
</evidence>
<evidence type="ECO:0000313" key="9">
    <source>
        <dbReference type="EMBL" id="KXK61326.1"/>
    </source>
</evidence>
<evidence type="ECO:0000256" key="1">
    <source>
        <dbReference type="ARBA" id="ARBA00004651"/>
    </source>
</evidence>
<gene>
    <name evidence="9" type="ORF">AWW66_14310</name>
</gene>
<feature type="transmembrane region" description="Helical" evidence="7">
    <location>
        <begin position="58"/>
        <end position="78"/>
    </location>
</feature>
<proteinExistence type="predicted"/>
<evidence type="ECO:0000256" key="3">
    <source>
        <dbReference type="ARBA" id="ARBA00022475"/>
    </source>
</evidence>
<feature type="transmembrane region" description="Helical" evidence="7">
    <location>
        <begin position="210"/>
        <end position="230"/>
    </location>
</feature>
<name>A0A136PT51_9ACTN</name>
<keyword evidence="6 7" id="KW-0472">Membrane</keyword>
<dbReference type="GO" id="GO:0055085">
    <property type="term" value="P:transmembrane transport"/>
    <property type="evidence" value="ECO:0007669"/>
    <property type="project" value="InterPro"/>
</dbReference>
<dbReference type="PANTHER" id="PTHR30151:SF20">
    <property type="entry name" value="ABC TRANSPORTER PERMEASE PROTEIN HI_0355-RELATED"/>
    <property type="match status" value="1"/>
</dbReference>
<organism evidence="9 10">
    <name type="scientific">Micromonospora rosaria</name>
    <dbReference type="NCBI Taxonomy" id="47874"/>
    <lineage>
        <taxon>Bacteria</taxon>
        <taxon>Bacillati</taxon>
        <taxon>Actinomycetota</taxon>
        <taxon>Actinomycetes</taxon>
        <taxon>Micromonosporales</taxon>
        <taxon>Micromonosporaceae</taxon>
        <taxon>Micromonospora</taxon>
    </lineage>
</organism>
<evidence type="ECO:0000259" key="8">
    <source>
        <dbReference type="Pfam" id="PF00528"/>
    </source>
</evidence>
<feature type="transmembrane region" description="Helical" evidence="7">
    <location>
        <begin position="111"/>
        <end position="131"/>
    </location>
</feature>
<feature type="domain" description="ABC transmembrane type-1" evidence="8">
    <location>
        <begin position="63"/>
        <end position="232"/>
    </location>
</feature>
<evidence type="ECO:0000313" key="10">
    <source>
        <dbReference type="Proteomes" id="UP000070620"/>
    </source>
</evidence>
<comment type="caution">
    <text evidence="9">The sequence shown here is derived from an EMBL/GenBank/DDBJ whole genome shotgun (WGS) entry which is preliminary data.</text>
</comment>
<reference evidence="9 10" key="1">
    <citation type="submission" date="2016-01" db="EMBL/GenBank/DDBJ databases">
        <title>Whole genome sequence and analysis of Micromonospora rosaria DSM 803, which can produce antibacterial substance rosamicin.</title>
        <authorList>
            <person name="Yang H."/>
            <person name="He X."/>
            <person name="Zhu D."/>
        </authorList>
    </citation>
    <scope>NUCLEOTIDE SEQUENCE [LARGE SCALE GENOMIC DNA]</scope>
    <source>
        <strain evidence="9 10">DSM 803</strain>
    </source>
</reference>
<keyword evidence="2" id="KW-0813">Transport</keyword>
<comment type="subcellular location">
    <subcellularLocation>
        <location evidence="1">Cell membrane</location>
        <topology evidence="1">Multi-pass membrane protein</topology>
    </subcellularLocation>
</comment>
<dbReference type="SUPFAM" id="SSF161098">
    <property type="entry name" value="MetI-like"/>
    <property type="match status" value="1"/>
</dbReference>